<keyword evidence="3" id="KW-0804">Transcription</keyword>
<sequence length="210" mass="23306">MTDRKRPEPATKATRKRGRELLDAIHTAVLAEAAETGLPGLTMEGIARRAETAKTSLYRRWSSPEDILIEALHRHYPQETPTPGADDLRGDLVRALGLLRGLMEDPLLGRVLLAVAAETTRRPELARRVSEEVYEPRGGRFTGIVLRHYADLGRIDPTRVTDLSLDVGEALMLKYPVDHPGELPPENYEARIVDEILLPVLGITSDAPRP</sequence>
<dbReference type="Pfam" id="PF16859">
    <property type="entry name" value="TetR_C_11"/>
    <property type="match status" value="1"/>
</dbReference>
<keyword evidence="2 4" id="KW-0238">DNA-binding</keyword>
<dbReference type="RefSeq" id="WP_161110449.1">
    <property type="nucleotide sequence ID" value="NZ_JBEYGQ010000011.1"/>
</dbReference>
<dbReference type="InterPro" id="IPR036271">
    <property type="entry name" value="Tet_transcr_reg_TetR-rel_C_sf"/>
</dbReference>
<proteinExistence type="predicted"/>
<dbReference type="AlphaFoldDB" id="A0A7K2IPP6"/>
<keyword evidence="1" id="KW-0805">Transcription regulation</keyword>
<dbReference type="PANTHER" id="PTHR30055:SF148">
    <property type="entry name" value="TETR-FAMILY TRANSCRIPTIONAL REGULATOR"/>
    <property type="match status" value="1"/>
</dbReference>
<feature type="DNA-binding region" description="H-T-H motif" evidence="4">
    <location>
        <begin position="42"/>
        <end position="61"/>
    </location>
</feature>
<dbReference type="PANTHER" id="PTHR30055">
    <property type="entry name" value="HTH-TYPE TRANSCRIPTIONAL REGULATOR RUTR"/>
    <property type="match status" value="1"/>
</dbReference>
<dbReference type="InterPro" id="IPR011075">
    <property type="entry name" value="TetR_C"/>
</dbReference>
<dbReference type="Gene3D" id="1.10.10.60">
    <property type="entry name" value="Homeodomain-like"/>
    <property type="match status" value="1"/>
</dbReference>
<feature type="domain" description="HTH tetR-type" evidence="5">
    <location>
        <begin position="19"/>
        <end position="79"/>
    </location>
</feature>
<dbReference type="InterPro" id="IPR001647">
    <property type="entry name" value="HTH_TetR"/>
</dbReference>
<dbReference type="InterPro" id="IPR050109">
    <property type="entry name" value="HTH-type_TetR-like_transc_reg"/>
</dbReference>
<evidence type="ECO:0000259" key="5">
    <source>
        <dbReference type="PROSITE" id="PS50977"/>
    </source>
</evidence>
<comment type="caution">
    <text evidence="6">The sequence shown here is derived from an EMBL/GenBank/DDBJ whole genome shotgun (WGS) entry which is preliminary data.</text>
</comment>
<dbReference type="Gene3D" id="1.10.357.10">
    <property type="entry name" value="Tetracycline Repressor, domain 2"/>
    <property type="match status" value="1"/>
</dbReference>
<protein>
    <submittedName>
        <fullName evidence="6">TetR family transcriptional regulator</fullName>
    </submittedName>
</protein>
<organism evidence="6 7">
    <name type="scientific">Nocardiopsis alba</name>
    <dbReference type="NCBI Taxonomy" id="53437"/>
    <lineage>
        <taxon>Bacteria</taxon>
        <taxon>Bacillati</taxon>
        <taxon>Actinomycetota</taxon>
        <taxon>Actinomycetes</taxon>
        <taxon>Streptosporangiales</taxon>
        <taxon>Nocardiopsidaceae</taxon>
        <taxon>Nocardiopsis</taxon>
    </lineage>
</organism>
<dbReference type="Proteomes" id="UP000467124">
    <property type="component" value="Unassembled WGS sequence"/>
</dbReference>
<name>A0A7K2IPP6_9ACTN</name>
<dbReference type="EMBL" id="WWHY01000001">
    <property type="protein sequence ID" value="MYR31754.1"/>
    <property type="molecule type" value="Genomic_DNA"/>
</dbReference>
<accession>A0A7K2IPP6</accession>
<evidence type="ECO:0000256" key="3">
    <source>
        <dbReference type="ARBA" id="ARBA00023163"/>
    </source>
</evidence>
<evidence type="ECO:0000256" key="4">
    <source>
        <dbReference type="PROSITE-ProRule" id="PRU00335"/>
    </source>
</evidence>
<evidence type="ECO:0000313" key="7">
    <source>
        <dbReference type="Proteomes" id="UP000467124"/>
    </source>
</evidence>
<dbReference type="GO" id="GO:0000976">
    <property type="term" value="F:transcription cis-regulatory region binding"/>
    <property type="evidence" value="ECO:0007669"/>
    <property type="project" value="TreeGrafter"/>
</dbReference>
<gene>
    <name evidence="6" type="ORF">GTW20_05575</name>
</gene>
<dbReference type="InterPro" id="IPR009057">
    <property type="entry name" value="Homeodomain-like_sf"/>
</dbReference>
<dbReference type="SUPFAM" id="SSF48498">
    <property type="entry name" value="Tetracyclin repressor-like, C-terminal domain"/>
    <property type="match status" value="1"/>
</dbReference>
<dbReference type="Pfam" id="PF00440">
    <property type="entry name" value="TetR_N"/>
    <property type="match status" value="1"/>
</dbReference>
<evidence type="ECO:0000313" key="6">
    <source>
        <dbReference type="EMBL" id="MYR31754.1"/>
    </source>
</evidence>
<dbReference type="SUPFAM" id="SSF46689">
    <property type="entry name" value="Homeodomain-like"/>
    <property type="match status" value="1"/>
</dbReference>
<evidence type="ECO:0000256" key="1">
    <source>
        <dbReference type="ARBA" id="ARBA00023015"/>
    </source>
</evidence>
<evidence type="ECO:0000256" key="2">
    <source>
        <dbReference type="ARBA" id="ARBA00023125"/>
    </source>
</evidence>
<dbReference type="GO" id="GO:0003700">
    <property type="term" value="F:DNA-binding transcription factor activity"/>
    <property type="evidence" value="ECO:0007669"/>
    <property type="project" value="TreeGrafter"/>
</dbReference>
<dbReference type="PROSITE" id="PS50977">
    <property type="entry name" value="HTH_TETR_2"/>
    <property type="match status" value="1"/>
</dbReference>
<reference evidence="6 7" key="1">
    <citation type="journal article" date="2019" name="Nat. Commun.">
        <title>The antimicrobial potential of Streptomyces from insect microbiomes.</title>
        <authorList>
            <person name="Chevrette M.G."/>
            <person name="Carlson C.M."/>
            <person name="Ortega H.E."/>
            <person name="Thomas C."/>
            <person name="Ananiev G.E."/>
            <person name="Barns K.J."/>
            <person name="Book A.J."/>
            <person name="Cagnazzo J."/>
            <person name="Carlos C."/>
            <person name="Flanigan W."/>
            <person name="Grubbs K.J."/>
            <person name="Horn H.A."/>
            <person name="Hoffmann F.M."/>
            <person name="Klassen J.L."/>
            <person name="Knack J.J."/>
            <person name="Lewin G.R."/>
            <person name="McDonald B.R."/>
            <person name="Muller L."/>
            <person name="Melo W.G.P."/>
            <person name="Pinto-Tomas A.A."/>
            <person name="Schmitz A."/>
            <person name="Wendt-Pienkowski E."/>
            <person name="Wildman S."/>
            <person name="Zhao M."/>
            <person name="Zhang F."/>
            <person name="Bugni T.S."/>
            <person name="Andes D.R."/>
            <person name="Pupo M.T."/>
            <person name="Currie C.R."/>
        </authorList>
    </citation>
    <scope>NUCLEOTIDE SEQUENCE [LARGE SCALE GENOMIC DNA]</scope>
    <source>
        <strain evidence="6 7">SID5840</strain>
    </source>
</reference>